<feature type="transmembrane region" description="Helical" evidence="9">
    <location>
        <begin position="204"/>
        <end position="223"/>
    </location>
</feature>
<evidence type="ECO:0000256" key="5">
    <source>
        <dbReference type="ARBA" id="ARBA00022777"/>
    </source>
</evidence>
<dbReference type="EMBL" id="QAOK01000002">
    <property type="protein sequence ID" value="PTQ83008.1"/>
    <property type="molecule type" value="Genomic_DNA"/>
</dbReference>
<dbReference type="InterPro" id="IPR036890">
    <property type="entry name" value="HATPase_C_sf"/>
</dbReference>
<evidence type="ECO:0000256" key="7">
    <source>
        <dbReference type="ARBA" id="ARBA00023012"/>
    </source>
</evidence>
<evidence type="ECO:0000259" key="10">
    <source>
        <dbReference type="SMART" id="SM00387"/>
    </source>
</evidence>
<dbReference type="SMART" id="SM01049">
    <property type="entry name" value="Cache_2"/>
    <property type="match status" value="1"/>
</dbReference>
<dbReference type="PANTHER" id="PTHR24421">
    <property type="entry name" value="NITRATE/NITRITE SENSOR PROTEIN NARX-RELATED"/>
    <property type="match status" value="1"/>
</dbReference>
<dbReference type="AlphaFoldDB" id="A0A2T5IGQ8"/>
<dbReference type="Pfam" id="PF07730">
    <property type="entry name" value="HisKA_3"/>
    <property type="match status" value="1"/>
</dbReference>
<keyword evidence="4 9" id="KW-0812">Transmembrane</keyword>
<accession>A0A2T5IGQ8</accession>
<comment type="caution">
    <text evidence="12">The sequence shown here is derived from an EMBL/GenBank/DDBJ whole genome shotgun (WGS) entry which is preliminary data.</text>
</comment>
<dbReference type="InterPro" id="IPR011712">
    <property type="entry name" value="Sig_transdc_His_kin_sub3_dim/P"/>
</dbReference>
<reference evidence="12 13" key="1">
    <citation type="submission" date="2018-04" db="EMBL/GenBank/DDBJ databases">
        <title>Active sludge and wastewater microbial communities from Klosterneuburg, Austria.</title>
        <authorList>
            <person name="Wagner M."/>
        </authorList>
    </citation>
    <scope>NUCLEOTIDE SEQUENCE [LARGE SCALE GENOMIC DNA]</scope>
    <source>
        <strain evidence="12 13">Nl12</strain>
    </source>
</reference>
<dbReference type="Gene3D" id="3.30.565.10">
    <property type="entry name" value="Histidine kinase-like ATPase, C-terminal domain"/>
    <property type="match status" value="1"/>
</dbReference>
<comment type="subcellular location">
    <subcellularLocation>
        <location evidence="1">Cell membrane</location>
        <topology evidence="1">Multi-pass membrane protein</topology>
    </subcellularLocation>
</comment>
<dbReference type="GO" id="GO:0046983">
    <property type="term" value="F:protein dimerization activity"/>
    <property type="evidence" value="ECO:0007669"/>
    <property type="project" value="InterPro"/>
</dbReference>
<evidence type="ECO:0000313" key="13">
    <source>
        <dbReference type="Proteomes" id="UP000244152"/>
    </source>
</evidence>
<keyword evidence="3" id="KW-0808">Transferase</keyword>
<dbReference type="Gene3D" id="1.20.5.1930">
    <property type="match status" value="1"/>
</dbReference>
<dbReference type="InterPro" id="IPR050482">
    <property type="entry name" value="Sensor_HK_TwoCompSys"/>
</dbReference>
<dbReference type="Proteomes" id="UP000244152">
    <property type="component" value="Unassembled WGS sequence"/>
</dbReference>
<dbReference type="CDD" id="cd12912">
    <property type="entry name" value="PDC2_MCP_like"/>
    <property type="match status" value="1"/>
</dbReference>
<evidence type="ECO:0000256" key="8">
    <source>
        <dbReference type="ARBA" id="ARBA00023136"/>
    </source>
</evidence>
<evidence type="ECO:0000256" key="2">
    <source>
        <dbReference type="ARBA" id="ARBA00022475"/>
    </source>
</evidence>
<keyword evidence="7" id="KW-0902">Two-component regulatory system</keyword>
<dbReference type="GO" id="GO:0000155">
    <property type="term" value="F:phosphorelay sensor kinase activity"/>
    <property type="evidence" value="ECO:0007669"/>
    <property type="project" value="InterPro"/>
</dbReference>
<sequence length="451" mass="50413">MKLRKKIILLALAPLVLALVALAIAVNTQSIELAKEQREVIEPAYLASKEAELKNYLLLAQYAIAPLYDSGRMDDATKAEAKAILARMNYGDDGYFFLYDLQGNLLVHPHTPERVGTNRLDYRDKNGFPHVRHLIARGHEGGGFVRYVIEKPSTGKSALKLTYVTPLPKWGWFLCTGIYLEDVEYVLEKVDTQVIGNNLATMRWIGSIAFLGMAAIIFFGLMLNIRGRREAEETERARLSSELHDGICQRLAAARMQASVGLIHLAGVPPAYVPAQAVFRNLEKDLKDVLRETREISHGLHPIVLRDLGLAAALRQLAQDMENDATLVRFRSRGTVEGLPDATTLAFYRLAQECLKNIRQHSQASRAVLRLAGNRRAVRLTAWDNGIGFDARDPECKRMRGLGLYNMKARVEEAGGQLTITSRPGSTKVTATIPRPFLQRFLPMRDLRSSD</sequence>
<dbReference type="SMART" id="SM00387">
    <property type="entry name" value="HATPase_c"/>
    <property type="match status" value="1"/>
</dbReference>
<feature type="domain" description="Histidine kinase/HSP90-like ATPase" evidence="10">
    <location>
        <begin position="342"/>
        <end position="437"/>
    </location>
</feature>
<dbReference type="CDD" id="cd16917">
    <property type="entry name" value="HATPase_UhpB-NarQ-NarX-like"/>
    <property type="match status" value="1"/>
</dbReference>
<evidence type="ECO:0000256" key="3">
    <source>
        <dbReference type="ARBA" id="ARBA00022679"/>
    </source>
</evidence>
<gene>
    <name evidence="12" type="ORF">C8R21_10211</name>
</gene>
<dbReference type="InterPro" id="IPR033480">
    <property type="entry name" value="sCache_2"/>
</dbReference>
<protein>
    <submittedName>
        <fullName evidence="12">Two-component system NarL family sensor kinase</fullName>
    </submittedName>
</protein>
<name>A0A2T5IGQ8_9PROT</name>
<dbReference type="GO" id="GO:0005886">
    <property type="term" value="C:plasma membrane"/>
    <property type="evidence" value="ECO:0007669"/>
    <property type="project" value="UniProtKB-SubCell"/>
</dbReference>
<dbReference type="SUPFAM" id="SSF55874">
    <property type="entry name" value="ATPase domain of HSP90 chaperone/DNA topoisomerase II/histidine kinase"/>
    <property type="match status" value="1"/>
</dbReference>
<proteinExistence type="predicted"/>
<evidence type="ECO:0000256" key="1">
    <source>
        <dbReference type="ARBA" id="ARBA00004651"/>
    </source>
</evidence>
<evidence type="ECO:0000313" key="12">
    <source>
        <dbReference type="EMBL" id="PTQ83008.1"/>
    </source>
</evidence>
<evidence type="ECO:0000259" key="11">
    <source>
        <dbReference type="SMART" id="SM01049"/>
    </source>
</evidence>
<dbReference type="Pfam" id="PF17200">
    <property type="entry name" value="sCache_2"/>
    <property type="match status" value="1"/>
</dbReference>
<evidence type="ECO:0000256" key="9">
    <source>
        <dbReference type="SAM" id="Phobius"/>
    </source>
</evidence>
<keyword evidence="8 9" id="KW-0472">Membrane</keyword>
<organism evidence="12 13">
    <name type="scientific">Nitrosospira multiformis</name>
    <dbReference type="NCBI Taxonomy" id="1231"/>
    <lineage>
        <taxon>Bacteria</taxon>
        <taxon>Pseudomonadati</taxon>
        <taxon>Pseudomonadota</taxon>
        <taxon>Betaproteobacteria</taxon>
        <taxon>Nitrosomonadales</taxon>
        <taxon>Nitrosomonadaceae</taxon>
        <taxon>Nitrosospira</taxon>
    </lineage>
</organism>
<keyword evidence="5 12" id="KW-0418">Kinase</keyword>
<dbReference type="Gene3D" id="3.30.450.20">
    <property type="entry name" value="PAS domain"/>
    <property type="match status" value="1"/>
</dbReference>
<dbReference type="InterPro" id="IPR003594">
    <property type="entry name" value="HATPase_dom"/>
</dbReference>
<keyword evidence="6 9" id="KW-1133">Transmembrane helix</keyword>
<feature type="domain" description="Single Cache" evidence="11">
    <location>
        <begin position="42"/>
        <end position="132"/>
    </location>
</feature>
<evidence type="ECO:0000256" key="6">
    <source>
        <dbReference type="ARBA" id="ARBA00022989"/>
    </source>
</evidence>
<dbReference type="RefSeq" id="WP_107761091.1">
    <property type="nucleotide sequence ID" value="NZ_QAOK01000002.1"/>
</dbReference>
<evidence type="ECO:0000256" key="4">
    <source>
        <dbReference type="ARBA" id="ARBA00022692"/>
    </source>
</evidence>
<dbReference type="Pfam" id="PF02518">
    <property type="entry name" value="HATPase_c"/>
    <property type="match status" value="1"/>
</dbReference>
<keyword evidence="2" id="KW-1003">Cell membrane</keyword>